<gene>
    <name evidence="1" type="ORF">PCOAH_00042850</name>
</gene>
<evidence type="ECO:0000313" key="1">
    <source>
        <dbReference type="EMBL" id="ANQ09868.1"/>
    </source>
</evidence>
<accession>A0A1B1E4D0</accession>
<dbReference type="KEGG" id="pcot:PCOAH_00042850"/>
<dbReference type="GeneID" id="30911016"/>
<reference evidence="2" key="1">
    <citation type="submission" date="2016-06" db="EMBL/GenBank/DDBJ databases">
        <title>First high quality genome sequence of Plasmodium coatneyi using continuous long reads from single molecule, real-time sequencing.</title>
        <authorList>
            <person name="Chien J.-T."/>
            <person name="Pakala S.B."/>
            <person name="Geraldo J.A."/>
            <person name="Lapp S.A."/>
            <person name="Barnwell J.W."/>
            <person name="Kissinger J.C."/>
            <person name="Galinski M.R."/>
            <person name="Humphrey J.C."/>
        </authorList>
    </citation>
    <scope>NUCLEOTIDE SEQUENCE [LARGE SCALE GENOMIC DNA]</scope>
    <source>
        <strain evidence="2">Hackeri</strain>
    </source>
</reference>
<dbReference type="VEuPathDB" id="PlasmoDB:PCOAH_00042850"/>
<organism evidence="1 2">
    <name type="scientific">Plasmodium coatneyi</name>
    <dbReference type="NCBI Taxonomy" id="208452"/>
    <lineage>
        <taxon>Eukaryota</taxon>
        <taxon>Sar</taxon>
        <taxon>Alveolata</taxon>
        <taxon>Apicomplexa</taxon>
        <taxon>Aconoidasida</taxon>
        <taxon>Haemosporida</taxon>
        <taxon>Plasmodiidae</taxon>
        <taxon>Plasmodium</taxon>
    </lineage>
</organism>
<dbReference type="OrthoDB" id="370548at2759"/>
<sequence>MKGSGLPQKSYHLVHLGRVNLCVCPYSPPSDVIILSGKNRTTNGTMKRMSRCGRVGRRKKGVLVGYDRMSSKYHIRSEPLLSNIDRYTSLVEGARSRYAKSIILQKESSLLLKEVIHWGCKNEEVNKAFLRLVKNSLQWNALNIGSLFNLVHFYFTRMEQRGSKLGGSPSEQKRTREERSCLLYSRLLHAILVHICRGQFSREKAAILKGKPKGRNVRAVFFSLFRGEEKKDTFQMRLVRRIRDSCNTIPCISDQTFIILCLENVHMLCVASYRVGFMRDVFYYSNLLLHLLQLRSLSGLLKANHFSLSASLCMAKAACFVLAGSGDRRIHHVMGLGELQSAQNGIETKGPTKGVLNLETDDTCSTRCSTDYSEEEGQTLLQYEERFLSFLLSEEETTMRAKHVVEQDYILQKHVHHPLSSVVSKLNLCISHCLTYRQYHSLAELLVWRARLFYHVGLFRECLSDASKVALINLHASAPLGIDTDEEGTYKYSCLGLMLSCLHRLNLLRVSDSYLLIPLMRGGAGSYTWMGKTTCTGTDHAEKNLTFNKREHPYSWCRSEEDKTLLRVLHGNRKKIPFIL</sequence>
<dbReference type="EMBL" id="CP016250">
    <property type="protein sequence ID" value="ANQ09868.1"/>
    <property type="molecule type" value="Genomic_DNA"/>
</dbReference>
<dbReference type="Proteomes" id="UP000092716">
    <property type="component" value="Chromosome 12"/>
</dbReference>
<keyword evidence="2" id="KW-1185">Reference proteome</keyword>
<dbReference type="AlphaFoldDB" id="A0A1B1E4D0"/>
<dbReference type="RefSeq" id="XP_019916563.1">
    <property type="nucleotide sequence ID" value="XM_020061069.1"/>
</dbReference>
<protein>
    <submittedName>
        <fullName evidence="1">Uncharacterized protein</fullName>
    </submittedName>
</protein>
<proteinExistence type="predicted"/>
<name>A0A1B1E4D0_9APIC</name>
<evidence type="ECO:0000313" key="2">
    <source>
        <dbReference type="Proteomes" id="UP000092716"/>
    </source>
</evidence>